<accession>A0A212QDC0</accession>
<dbReference type="EMBL" id="FYEH01000001">
    <property type="protein sequence ID" value="SNB57235.1"/>
    <property type="molecule type" value="Genomic_DNA"/>
</dbReference>
<dbReference type="Pfam" id="PF25967">
    <property type="entry name" value="RND-MFP_C"/>
    <property type="match status" value="1"/>
</dbReference>
<protein>
    <submittedName>
        <fullName evidence="8">Membrane fusion protein, multidrug efflux system</fullName>
    </submittedName>
</protein>
<dbReference type="Gene3D" id="2.40.50.100">
    <property type="match status" value="1"/>
</dbReference>
<dbReference type="InterPro" id="IPR058624">
    <property type="entry name" value="MdtA-like_HH"/>
</dbReference>
<evidence type="ECO:0000313" key="8">
    <source>
        <dbReference type="EMBL" id="SNB57235.1"/>
    </source>
</evidence>
<name>A0A212QDC0_9PROT</name>
<feature type="compositionally biased region" description="Basic and acidic residues" evidence="3">
    <location>
        <begin position="367"/>
        <end position="378"/>
    </location>
</feature>
<dbReference type="InterPro" id="IPR006143">
    <property type="entry name" value="RND_pump_MFP"/>
</dbReference>
<evidence type="ECO:0000256" key="1">
    <source>
        <dbReference type="ARBA" id="ARBA00004196"/>
    </source>
</evidence>
<feature type="domain" description="Multidrug resistance protein MdtA-like barrel-sandwich hybrid" evidence="5">
    <location>
        <begin position="66"/>
        <end position="202"/>
    </location>
</feature>
<gene>
    <name evidence="8" type="ORF">SAMN07250955_101565</name>
</gene>
<dbReference type="PROSITE" id="PS51257">
    <property type="entry name" value="PROKAR_LIPOPROTEIN"/>
    <property type="match status" value="1"/>
</dbReference>
<feature type="domain" description="Multidrug resistance protein MdtA-like alpha-helical hairpin" evidence="4">
    <location>
        <begin position="107"/>
        <end position="176"/>
    </location>
</feature>
<dbReference type="InterPro" id="IPR058626">
    <property type="entry name" value="MdtA-like_b-barrel"/>
</dbReference>
<dbReference type="FunFam" id="2.40.420.20:FF:000001">
    <property type="entry name" value="Efflux RND transporter periplasmic adaptor subunit"/>
    <property type="match status" value="1"/>
</dbReference>
<dbReference type="AlphaFoldDB" id="A0A212QDC0"/>
<dbReference type="Proteomes" id="UP000197065">
    <property type="component" value="Unassembled WGS sequence"/>
</dbReference>
<feature type="domain" description="Multidrug resistance protein MdtA-like beta-barrel" evidence="6">
    <location>
        <begin position="212"/>
        <end position="298"/>
    </location>
</feature>
<evidence type="ECO:0000256" key="3">
    <source>
        <dbReference type="SAM" id="MobiDB-lite"/>
    </source>
</evidence>
<organism evidence="8 9">
    <name type="scientific">Arboricoccus pini</name>
    <dbReference type="NCBI Taxonomy" id="1963835"/>
    <lineage>
        <taxon>Bacteria</taxon>
        <taxon>Pseudomonadati</taxon>
        <taxon>Pseudomonadota</taxon>
        <taxon>Alphaproteobacteria</taxon>
        <taxon>Geminicoccales</taxon>
        <taxon>Geminicoccaceae</taxon>
        <taxon>Arboricoccus</taxon>
    </lineage>
</organism>
<dbReference type="GO" id="GO:0046677">
    <property type="term" value="P:response to antibiotic"/>
    <property type="evidence" value="ECO:0007669"/>
    <property type="project" value="TreeGrafter"/>
</dbReference>
<dbReference type="GO" id="GO:0022857">
    <property type="term" value="F:transmembrane transporter activity"/>
    <property type="evidence" value="ECO:0007669"/>
    <property type="project" value="InterPro"/>
</dbReference>
<dbReference type="GO" id="GO:0005886">
    <property type="term" value="C:plasma membrane"/>
    <property type="evidence" value="ECO:0007669"/>
    <property type="project" value="UniProtKB-SubCell"/>
</dbReference>
<comment type="similarity">
    <text evidence="2">Belongs to the membrane fusion protein (MFP) (TC 8.A.1) family.</text>
</comment>
<feature type="region of interest" description="Disordered" evidence="3">
    <location>
        <begin position="363"/>
        <end position="417"/>
    </location>
</feature>
<comment type="subcellular location">
    <subcellularLocation>
        <location evidence="1">Cell envelope</location>
    </subcellularLocation>
</comment>
<feature type="domain" description="Multidrug resistance protein MdtA-like C-terminal permuted SH3" evidence="7">
    <location>
        <begin position="305"/>
        <end position="364"/>
    </location>
</feature>
<dbReference type="PANTHER" id="PTHR30158">
    <property type="entry name" value="ACRA/E-RELATED COMPONENT OF DRUG EFFLUX TRANSPORTER"/>
    <property type="match status" value="1"/>
</dbReference>
<evidence type="ECO:0000259" key="6">
    <source>
        <dbReference type="Pfam" id="PF25944"/>
    </source>
</evidence>
<dbReference type="Pfam" id="PF25917">
    <property type="entry name" value="BSH_RND"/>
    <property type="match status" value="1"/>
</dbReference>
<proteinExistence type="inferred from homology"/>
<dbReference type="NCBIfam" id="TIGR01730">
    <property type="entry name" value="RND_mfp"/>
    <property type="match status" value="1"/>
</dbReference>
<dbReference type="SUPFAM" id="SSF111369">
    <property type="entry name" value="HlyD-like secretion proteins"/>
    <property type="match status" value="1"/>
</dbReference>
<dbReference type="Pfam" id="PF25944">
    <property type="entry name" value="Beta-barrel_RND"/>
    <property type="match status" value="1"/>
</dbReference>
<evidence type="ECO:0000256" key="2">
    <source>
        <dbReference type="ARBA" id="ARBA00009477"/>
    </source>
</evidence>
<dbReference type="InterPro" id="IPR058627">
    <property type="entry name" value="MdtA-like_C"/>
</dbReference>
<sequence length="417" mass="44017">MKAEFMRSAFAKLVLAGSMLIGVAGCGEQKQQAQQAPPPVAVGVVTIKPAPVTAGFNFIGRVEAINTVTIRARVEGYLEKQNFVEGQEVKKGDLLFSIEKQVYQAQVAQAQAQVLNNQAVLANAEAEFARSSSLVRNNNISQSTVDSDRAARDQAIAQVSLAQAQAQQAKINLGYTDIYAPIDGKIGAVNYDVGNLVNSSSNPLVTLVSQDPMYVTFPVSAVQLADIRDDRQQGGGDLSKIEFVLTLANGKTYAHTGHWNFTSPQVDPQTDTVVMRATFPNPDRALIDSEYVNVTLRESEPKMRLLVPQAAVQTVQGGSQVLVVNSQNKVEARSVELGQVVGPMQTVTSGLKEGERVILEGLQKARAGSDVKPTEVEPPKGAPAASGGSGQGGDGKAADQSGSAKDGKKGSGQGTAE</sequence>
<dbReference type="Gene3D" id="1.10.287.470">
    <property type="entry name" value="Helix hairpin bin"/>
    <property type="match status" value="1"/>
</dbReference>
<evidence type="ECO:0000313" key="9">
    <source>
        <dbReference type="Proteomes" id="UP000197065"/>
    </source>
</evidence>
<evidence type="ECO:0000259" key="4">
    <source>
        <dbReference type="Pfam" id="PF25876"/>
    </source>
</evidence>
<dbReference type="Gene3D" id="2.40.30.170">
    <property type="match status" value="1"/>
</dbReference>
<keyword evidence="9" id="KW-1185">Reference proteome</keyword>
<evidence type="ECO:0000259" key="5">
    <source>
        <dbReference type="Pfam" id="PF25917"/>
    </source>
</evidence>
<dbReference type="Pfam" id="PF25876">
    <property type="entry name" value="HH_MFP_RND"/>
    <property type="match status" value="1"/>
</dbReference>
<reference evidence="8 9" key="1">
    <citation type="submission" date="2017-06" db="EMBL/GenBank/DDBJ databases">
        <authorList>
            <person name="Kim H.J."/>
            <person name="Triplett B.A."/>
        </authorList>
    </citation>
    <scope>NUCLEOTIDE SEQUENCE [LARGE SCALE GENOMIC DNA]</scope>
    <source>
        <strain evidence="8 9">B29T1</strain>
    </source>
</reference>
<dbReference type="Gene3D" id="2.40.420.20">
    <property type="match status" value="1"/>
</dbReference>
<dbReference type="InterPro" id="IPR058625">
    <property type="entry name" value="MdtA-like_BSH"/>
</dbReference>
<evidence type="ECO:0000259" key="7">
    <source>
        <dbReference type="Pfam" id="PF25967"/>
    </source>
</evidence>